<evidence type="ECO:0000256" key="1">
    <source>
        <dbReference type="SAM" id="Phobius"/>
    </source>
</evidence>
<evidence type="ECO:0000313" key="3">
    <source>
        <dbReference type="EMBL" id="KAA0199842.1"/>
    </source>
</evidence>
<evidence type="ECO:0000259" key="2">
    <source>
        <dbReference type="Pfam" id="PF07693"/>
    </source>
</evidence>
<keyword evidence="1" id="KW-1133">Transmembrane helix</keyword>
<dbReference type="AlphaFoldDB" id="A0A6A0H4Z4"/>
<dbReference type="Proteomes" id="UP000711488">
    <property type="component" value="Unassembled WGS sequence"/>
</dbReference>
<dbReference type="EMBL" id="JQDR03006676">
    <property type="protein sequence ID" value="KAA0199842.1"/>
    <property type="molecule type" value="Genomic_DNA"/>
</dbReference>
<reference evidence="3" key="3">
    <citation type="submission" date="2019-06" db="EMBL/GenBank/DDBJ databases">
        <authorList>
            <person name="Poynton C."/>
            <person name="Hasenbein S."/>
            <person name="Benoit J.B."/>
            <person name="Sepulveda M.S."/>
            <person name="Poelchau M.F."/>
            <person name="Murali S.C."/>
            <person name="Chen S."/>
            <person name="Glastad K.M."/>
            <person name="Werren J.H."/>
            <person name="Vineis J.H."/>
            <person name="Bowen J.L."/>
            <person name="Friedrich M."/>
            <person name="Jones J."/>
            <person name="Robertson H.M."/>
            <person name="Feyereisen R."/>
            <person name="Mechler-Hickson A."/>
            <person name="Mathers N."/>
            <person name="Lee C.E."/>
            <person name="Colbourne J.K."/>
            <person name="Biales A."/>
            <person name="Johnston J.S."/>
            <person name="Wellborn G.A."/>
            <person name="Rosendale A.J."/>
            <person name="Cridge A.G."/>
            <person name="Munoz-Torres M.C."/>
            <person name="Bain P.A."/>
            <person name="Manny A.R."/>
            <person name="Major K.M."/>
            <person name="Lambert F.N."/>
            <person name="Vulpe C.D."/>
            <person name="Tuck P."/>
            <person name="Blalock B.J."/>
            <person name="Lin Y.-Y."/>
            <person name="Smith M.E."/>
            <person name="Ochoa-Acuna H."/>
            <person name="Chen M.-J.M."/>
            <person name="Childers C.P."/>
            <person name="Qu J."/>
            <person name="Dugan S."/>
            <person name="Lee S.L."/>
            <person name="Chao H."/>
            <person name="Dinh H."/>
            <person name="Han Y."/>
            <person name="Doddapaneni H."/>
            <person name="Worley K.C."/>
            <person name="Muzny D.M."/>
            <person name="Gibbs R.A."/>
            <person name="Richards S."/>
        </authorList>
    </citation>
    <scope>NUCLEOTIDE SEQUENCE</scope>
    <source>
        <strain evidence="3">HAZT.00-mixed</strain>
        <tissue evidence="3">Whole organism</tissue>
    </source>
</reference>
<feature type="transmembrane region" description="Helical" evidence="1">
    <location>
        <begin position="6"/>
        <end position="29"/>
    </location>
</feature>
<keyword evidence="1" id="KW-0472">Membrane</keyword>
<accession>A0A6A0H4Z4</accession>
<keyword evidence="1" id="KW-0812">Transmembrane</keyword>
<gene>
    <name evidence="3" type="ORF">HAZT_HAZT003678</name>
</gene>
<sequence>MLYTSIALVAVVLIANLHTLFRMLVSLVFSHRRHLMRAVSKLDTLKAEGYLHTLKGEVMLMVDMTRLVAIVDGLDTCEQEKVLSVLDAVNTLFTDSSAPFIIVLAIDPHIITKVSIACLSFIIVNFRKAIELHVHRVFSESSISGHDYLRNIVHLPFYLQNSGLRKVKQAQQVAERARNRSGGTLWVDETDSIPTSRRLSVESGVSQAAGMRRNPSKGSRRLLKQSDSIASSIASNLNRAGGAQDLTKVLLTDDYFSDINPRSMRRLMNVVYITGRLLKAFHIDFNWYHLASWINIIEQWPYRASWIIMYHEVHEEAIEDKISLKDLYDK</sequence>
<organism evidence="3">
    <name type="scientific">Hyalella azteca</name>
    <name type="common">Amphipod</name>
    <dbReference type="NCBI Taxonomy" id="294128"/>
    <lineage>
        <taxon>Eukaryota</taxon>
        <taxon>Metazoa</taxon>
        <taxon>Ecdysozoa</taxon>
        <taxon>Arthropoda</taxon>
        <taxon>Crustacea</taxon>
        <taxon>Multicrustacea</taxon>
        <taxon>Malacostraca</taxon>
        <taxon>Eumalacostraca</taxon>
        <taxon>Peracarida</taxon>
        <taxon>Amphipoda</taxon>
        <taxon>Senticaudata</taxon>
        <taxon>Talitrida</taxon>
        <taxon>Talitroidea</taxon>
        <taxon>Hyalellidae</taxon>
        <taxon>Hyalella</taxon>
    </lineage>
</organism>
<dbReference type="GO" id="GO:0019887">
    <property type="term" value="F:protein kinase regulator activity"/>
    <property type="evidence" value="ECO:0007669"/>
    <property type="project" value="TreeGrafter"/>
</dbReference>
<protein>
    <recommendedName>
        <fullName evidence="2">KAP NTPase domain-containing protein</fullName>
    </recommendedName>
</protein>
<dbReference type="Pfam" id="PF07693">
    <property type="entry name" value="KAP_NTPase"/>
    <property type="match status" value="1"/>
</dbReference>
<dbReference type="PANTHER" id="PTHR24116">
    <property type="entry name" value="KINASE D-INTERACTING SUBSTRATE OF 220 KDA"/>
    <property type="match status" value="1"/>
</dbReference>
<dbReference type="GO" id="GO:0030165">
    <property type="term" value="F:PDZ domain binding"/>
    <property type="evidence" value="ECO:0007669"/>
    <property type="project" value="TreeGrafter"/>
</dbReference>
<proteinExistence type="predicted"/>
<dbReference type="PANTHER" id="PTHR24116:SF0">
    <property type="entry name" value="KINASE D-INTERACTING SUBSTRATE OF 220 KDA"/>
    <property type="match status" value="1"/>
</dbReference>
<dbReference type="InterPro" id="IPR052771">
    <property type="entry name" value="Neurotrophin_sig_adaptor"/>
</dbReference>
<name>A0A6A0H4Z4_HYAAZ</name>
<reference evidence="3" key="2">
    <citation type="journal article" date="2018" name="Environ. Sci. Technol.">
        <title>The Toxicogenome of Hyalella azteca: A Model for Sediment Ecotoxicology and Evolutionary Toxicology.</title>
        <authorList>
            <person name="Poynton H.C."/>
            <person name="Hasenbein S."/>
            <person name="Benoit J.B."/>
            <person name="Sepulveda M.S."/>
            <person name="Poelchau M.F."/>
            <person name="Hughes D.S.T."/>
            <person name="Murali S.C."/>
            <person name="Chen S."/>
            <person name="Glastad K.M."/>
            <person name="Goodisman M.A.D."/>
            <person name="Werren J.H."/>
            <person name="Vineis J.H."/>
            <person name="Bowen J.L."/>
            <person name="Friedrich M."/>
            <person name="Jones J."/>
            <person name="Robertson H.M."/>
            <person name="Feyereisen R."/>
            <person name="Mechler-Hickson A."/>
            <person name="Mathers N."/>
            <person name="Lee C.E."/>
            <person name="Colbourne J.K."/>
            <person name="Biales A."/>
            <person name="Johnston J.S."/>
            <person name="Wellborn G.A."/>
            <person name="Rosendale A.J."/>
            <person name="Cridge A.G."/>
            <person name="Munoz-Torres M.C."/>
            <person name="Bain P.A."/>
            <person name="Manny A.R."/>
            <person name="Major K.M."/>
            <person name="Lambert F.N."/>
            <person name="Vulpe C.D."/>
            <person name="Tuck P."/>
            <person name="Blalock B.J."/>
            <person name="Lin Y.Y."/>
            <person name="Smith M.E."/>
            <person name="Ochoa-Acuna H."/>
            <person name="Chen M.M."/>
            <person name="Childers C.P."/>
            <person name="Qu J."/>
            <person name="Dugan S."/>
            <person name="Lee S.L."/>
            <person name="Chao H."/>
            <person name="Dinh H."/>
            <person name="Han Y."/>
            <person name="Doddapaneni H."/>
            <person name="Worley K.C."/>
            <person name="Muzny D.M."/>
            <person name="Gibbs R.A."/>
            <person name="Richards S."/>
        </authorList>
    </citation>
    <scope>NUCLEOTIDE SEQUENCE</scope>
    <source>
        <strain evidence="3">HAZT.00-mixed</strain>
        <tissue evidence="3">Whole organism</tissue>
    </source>
</reference>
<reference evidence="3" key="1">
    <citation type="submission" date="2014-08" db="EMBL/GenBank/DDBJ databases">
        <authorList>
            <person name="Murali S."/>
            <person name="Richards S."/>
            <person name="Bandaranaike D."/>
            <person name="Bellair M."/>
            <person name="Blankenburg K."/>
            <person name="Chao H."/>
            <person name="Dinh H."/>
            <person name="Doddapaneni H."/>
            <person name="Dugan-Rocha S."/>
            <person name="Elkadiri S."/>
            <person name="Gnanaolivu R."/>
            <person name="Hughes D."/>
            <person name="Lee S."/>
            <person name="Li M."/>
            <person name="Ming W."/>
            <person name="Munidasa M."/>
            <person name="Muniz J."/>
            <person name="Nguyen L."/>
            <person name="Osuji N."/>
            <person name="Pu L.-L."/>
            <person name="Puazo M."/>
            <person name="Skinner E."/>
            <person name="Qu C."/>
            <person name="Quiroz J."/>
            <person name="Raj R."/>
            <person name="Weissenberger G."/>
            <person name="Xin Y."/>
            <person name="Zou X."/>
            <person name="Han Y."/>
            <person name="Worley K."/>
            <person name="Muzny D."/>
            <person name="Gibbs R."/>
        </authorList>
    </citation>
    <scope>NUCLEOTIDE SEQUENCE</scope>
    <source>
        <strain evidence="3">HAZT.00-mixed</strain>
        <tissue evidence="3">Whole organism</tissue>
    </source>
</reference>
<dbReference type="InterPro" id="IPR011646">
    <property type="entry name" value="KAP_P-loop"/>
</dbReference>
<feature type="domain" description="KAP NTPase" evidence="2">
    <location>
        <begin position="65"/>
        <end position="277"/>
    </location>
</feature>
<comment type="caution">
    <text evidence="3">The sequence shown here is derived from an EMBL/GenBank/DDBJ whole genome shotgun (WGS) entry which is preliminary data.</text>
</comment>